<dbReference type="PANTHER" id="PTHR31731">
    <property type="match status" value="1"/>
</dbReference>
<dbReference type="InterPro" id="IPR051636">
    <property type="entry name" value="Plant_LTP/defense-related"/>
</dbReference>
<dbReference type="SMART" id="SM00499">
    <property type="entry name" value="AAI"/>
    <property type="match status" value="1"/>
</dbReference>
<feature type="chain" id="PRO_5044718705" evidence="1">
    <location>
        <begin position="25"/>
        <end position="192"/>
    </location>
</feature>
<organism evidence="3 5">
    <name type="scientific">Iris pallida</name>
    <name type="common">Sweet iris</name>
    <dbReference type="NCBI Taxonomy" id="29817"/>
    <lineage>
        <taxon>Eukaryota</taxon>
        <taxon>Viridiplantae</taxon>
        <taxon>Streptophyta</taxon>
        <taxon>Embryophyta</taxon>
        <taxon>Tracheophyta</taxon>
        <taxon>Spermatophyta</taxon>
        <taxon>Magnoliopsida</taxon>
        <taxon>Liliopsida</taxon>
        <taxon>Asparagales</taxon>
        <taxon>Iridaceae</taxon>
        <taxon>Iridoideae</taxon>
        <taxon>Irideae</taxon>
        <taxon>Iris</taxon>
    </lineage>
</organism>
<keyword evidence="1" id="KW-0732">Signal</keyword>
<evidence type="ECO:0000313" key="3">
    <source>
        <dbReference type="EMBL" id="KAJ6809846.1"/>
    </source>
</evidence>
<dbReference type="CDD" id="cd01958">
    <property type="entry name" value="HPS_like"/>
    <property type="match status" value="1"/>
</dbReference>
<dbReference type="InterPro" id="IPR036312">
    <property type="entry name" value="Bifun_inhib/LTP/seed_sf"/>
</dbReference>
<feature type="domain" description="Bifunctional inhibitor/plant lipid transfer protein/seed storage helical" evidence="2">
    <location>
        <begin position="111"/>
        <end position="191"/>
    </location>
</feature>
<sequence>MAIAMDISFLLILCIASVVPQAFANCGLPCTPPPPKTGPITVPPAIGKPPITIPPVIGKPPITIPPVIGKPPVTIPPLPPLVKPILPPVTVTPAPSTKPGCPPPPGRAKACPTDTVKLGACLDVLRGVGAARVGDAAVKCCPLIRGLASVDAALCLCTTIKLKLLSVKVFQPISAQLFMTCGKALPPGYTCA</sequence>
<evidence type="ECO:0000256" key="1">
    <source>
        <dbReference type="SAM" id="SignalP"/>
    </source>
</evidence>
<comment type="caution">
    <text evidence="3">The sequence shown here is derived from an EMBL/GenBank/DDBJ whole genome shotgun (WGS) entry which is preliminary data.</text>
</comment>
<keyword evidence="5" id="KW-1185">Reference proteome</keyword>
<dbReference type="InterPro" id="IPR027923">
    <property type="entry name" value="Hydrophob_seed_dom"/>
</dbReference>
<gene>
    <name evidence="3" type="ORF">M6B38_162725</name>
    <name evidence="4" type="ORF">M6B38_264680</name>
</gene>
<dbReference type="Pfam" id="PF14547">
    <property type="entry name" value="Hydrophob_seed"/>
    <property type="match status" value="1"/>
</dbReference>
<reference evidence="3" key="2">
    <citation type="submission" date="2023-04" db="EMBL/GenBank/DDBJ databases">
        <authorList>
            <person name="Bruccoleri R.E."/>
            <person name="Oakeley E.J."/>
            <person name="Faust A.-M."/>
            <person name="Dessus-Babus S."/>
            <person name="Altorfer M."/>
            <person name="Burckhardt D."/>
            <person name="Oertli M."/>
            <person name="Naumann U."/>
            <person name="Petersen F."/>
            <person name="Wong J."/>
        </authorList>
    </citation>
    <scope>NUCLEOTIDE SEQUENCE</scope>
    <source>
        <strain evidence="3">GSM-AAB239-AS_SAM_17_03QT</strain>
        <tissue evidence="3">Leaf</tissue>
    </source>
</reference>
<feature type="signal peptide" evidence="1">
    <location>
        <begin position="1"/>
        <end position="24"/>
    </location>
</feature>
<evidence type="ECO:0000313" key="4">
    <source>
        <dbReference type="EMBL" id="KAJ6850337.1"/>
    </source>
</evidence>
<evidence type="ECO:0000313" key="5">
    <source>
        <dbReference type="Proteomes" id="UP001140949"/>
    </source>
</evidence>
<dbReference type="AlphaFoldDB" id="A0AAX6F0I8"/>
<dbReference type="EMBL" id="JANAVB010032852">
    <property type="protein sequence ID" value="KAJ6809846.1"/>
    <property type="molecule type" value="Genomic_DNA"/>
</dbReference>
<dbReference type="EMBL" id="JANAVB010003000">
    <property type="protein sequence ID" value="KAJ6850337.1"/>
    <property type="molecule type" value="Genomic_DNA"/>
</dbReference>
<protein>
    <submittedName>
        <fullName evidence="3">36.4 kDa proline-rich protein</fullName>
    </submittedName>
</protein>
<dbReference type="SUPFAM" id="SSF47699">
    <property type="entry name" value="Bifunctional inhibitor/lipid-transfer protein/seed storage 2S albumin"/>
    <property type="match status" value="1"/>
</dbReference>
<evidence type="ECO:0000259" key="2">
    <source>
        <dbReference type="SMART" id="SM00499"/>
    </source>
</evidence>
<dbReference type="Proteomes" id="UP001140949">
    <property type="component" value="Unassembled WGS sequence"/>
</dbReference>
<name>A0AAX6F0I8_IRIPA</name>
<accession>A0AAX6F0I8</accession>
<dbReference type="Gene3D" id="1.10.110.10">
    <property type="entry name" value="Plant lipid-transfer and hydrophobic proteins"/>
    <property type="match status" value="1"/>
</dbReference>
<proteinExistence type="predicted"/>
<reference evidence="3" key="1">
    <citation type="journal article" date="2023" name="GigaByte">
        <title>Genome assembly of the bearded iris, Iris pallida Lam.</title>
        <authorList>
            <person name="Bruccoleri R.E."/>
            <person name="Oakeley E.J."/>
            <person name="Faust A.M.E."/>
            <person name="Altorfer M."/>
            <person name="Dessus-Babus S."/>
            <person name="Burckhardt D."/>
            <person name="Oertli M."/>
            <person name="Naumann U."/>
            <person name="Petersen F."/>
            <person name="Wong J."/>
        </authorList>
    </citation>
    <scope>NUCLEOTIDE SEQUENCE</scope>
    <source>
        <strain evidence="3">GSM-AAB239-AS_SAM_17_03QT</strain>
    </source>
</reference>
<dbReference type="InterPro" id="IPR016140">
    <property type="entry name" value="Bifunc_inhib/LTP/seed_store"/>
</dbReference>